<evidence type="ECO:0000313" key="1">
    <source>
        <dbReference type="EMBL" id="MPM02569.1"/>
    </source>
</evidence>
<name>A0A644WG32_9ZZZZ</name>
<comment type="caution">
    <text evidence="1">The sequence shown here is derived from an EMBL/GenBank/DDBJ whole genome shotgun (WGS) entry which is preliminary data.</text>
</comment>
<gene>
    <name evidence="1" type="ORF">SDC9_48818</name>
</gene>
<protein>
    <submittedName>
        <fullName evidence="1">Uncharacterized protein</fullName>
    </submittedName>
</protein>
<organism evidence="1">
    <name type="scientific">bioreactor metagenome</name>
    <dbReference type="NCBI Taxonomy" id="1076179"/>
    <lineage>
        <taxon>unclassified sequences</taxon>
        <taxon>metagenomes</taxon>
        <taxon>ecological metagenomes</taxon>
    </lineage>
</organism>
<dbReference type="AlphaFoldDB" id="A0A644WG32"/>
<accession>A0A644WG32</accession>
<reference evidence="1" key="1">
    <citation type="submission" date="2019-08" db="EMBL/GenBank/DDBJ databases">
        <authorList>
            <person name="Kucharzyk K."/>
            <person name="Murdoch R.W."/>
            <person name="Higgins S."/>
            <person name="Loffler F."/>
        </authorList>
    </citation>
    <scope>NUCLEOTIDE SEQUENCE</scope>
</reference>
<sequence>MKNVISCGGAAQAGGGSVAGGLAEFPVLGAFPGMQ</sequence>
<proteinExistence type="predicted"/>
<dbReference type="EMBL" id="VSSQ01000879">
    <property type="protein sequence ID" value="MPM02569.1"/>
    <property type="molecule type" value="Genomic_DNA"/>
</dbReference>